<comment type="similarity">
    <text evidence="2">Belongs to the PC-esterase family. TBL subfamily.</text>
</comment>
<dbReference type="InterPro" id="IPR029962">
    <property type="entry name" value="TBL"/>
</dbReference>
<evidence type="ECO:0000256" key="5">
    <source>
        <dbReference type="ARBA" id="ARBA00022989"/>
    </source>
</evidence>
<keyword evidence="12" id="KW-1185">Reference proteome</keyword>
<dbReference type="PANTHER" id="PTHR32285:SF48">
    <property type="entry name" value="PROTEIN TRICHOME BIREFRINGENCE-LIKE 19"/>
    <property type="match status" value="1"/>
</dbReference>
<evidence type="ECO:0000256" key="7">
    <source>
        <dbReference type="SAM" id="MobiDB-lite"/>
    </source>
</evidence>
<dbReference type="InterPro" id="IPR025846">
    <property type="entry name" value="TBL_N"/>
</dbReference>
<evidence type="ECO:0000259" key="10">
    <source>
        <dbReference type="Pfam" id="PF14416"/>
    </source>
</evidence>
<evidence type="ECO:0000256" key="1">
    <source>
        <dbReference type="ARBA" id="ARBA00004167"/>
    </source>
</evidence>
<dbReference type="GO" id="GO:0016020">
    <property type="term" value="C:membrane"/>
    <property type="evidence" value="ECO:0007669"/>
    <property type="project" value="UniProtKB-SubCell"/>
</dbReference>
<evidence type="ECO:0000256" key="6">
    <source>
        <dbReference type="ARBA" id="ARBA00023136"/>
    </source>
</evidence>
<keyword evidence="4" id="KW-0735">Signal-anchor</keyword>
<dbReference type="EMBL" id="CM035423">
    <property type="protein sequence ID" value="KAH7365592.1"/>
    <property type="molecule type" value="Genomic_DNA"/>
</dbReference>
<dbReference type="GO" id="GO:0016413">
    <property type="term" value="F:O-acetyltransferase activity"/>
    <property type="evidence" value="ECO:0007669"/>
    <property type="project" value="InterPro"/>
</dbReference>
<feature type="region of interest" description="Disordered" evidence="7">
    <location>
        <begin position="137"/>
        <end position="157"/>
    </location>
</feature>
<dbReference type="Pfam" id="PF13839">
    <property type="entry name" value="PC-Esterase"/>
    <property type="match status" value="1"/>
</dbReference>
<dbReference type="AlphaFoldDB" id="A0A8T2SQT1"/>
<dbReference type="InterPro" id="IPR026057">
    <property type="entry name" value="TBL_C"/>
</dbReference>
<evidence type="ECO:0000259" key="9">
    <source>
        <dbReference type="Pfam" id="PF13839"/>
    </source>
</evidence>
<keyword evidence="5 8" id="KW-1133">Transmembrane helix</keyword>
<dbReference type="GO" id="GO:0005794">
    <property type="term" value="C:Golgi apparatus"/>
    <property type="evidence" value="ECO:0007669"/>
    <property type="project" value="TreeGrafter"/>
</dbReference>
<dbReference type="Pfam" id="PF14416">
    <property type="entry name" value="PMR5N"/>
    <property type="match status" value="1"/>
</dbReference>
<evidence type="ECO:0000313" key="12">
    <source>
        <dbReference type="Proteomes" id="UP000825935"/>
    </source>
</evidence>
<reference evidence="11" key="1">
    <citation type="submission" date="2021-08" db="EMBL/GenBank/DDBJ databases">
        <title>WGS assembly of Ceratopteris richardii.</title>
        <authorList>
            <person name="Marchant D.B."/>
            <person name="Chen G."/>
            <person name="Jenkins J."/>
            <person name="Shu S."/>
            <person name="Leebens-Mack J."/>
            <person name="Grimwood J."/>
            <person name="Schmutz J."/>
            <person name="Soltis P."/>
            <person name="Soltis D."/>
            <person name="Chen Z.-H."/>
        </authorList>
    </citation>
    <scope>NUCLEOTIDE SEQUENCE</scope>
    <source>
        <strain evidence="11">Whitten #5841</strain>
        <tissue evidence="11">Leaf</tissue>
    </source>
</reference>
<feature type="transmembrane region" description="Helical" evidence="8">
    <location>
        <begin position="53"/>
        <end position="72"/>
    </location>
</feature>
<protein>
    <recommendedName>
        <fullName evidence="13">Trichome birefringence-like N-terminal domain-containing protein</fullName>
    </recommendedName>
</protein>
<comment type="caution">
    <text evidence="11">The sequence shown here is derived from an EMBL/GenBank/DDBJ whole genome shotgun (WGS) entry which is preliminary data.</text>
</comment>
<feature type="domain" description="Trichome birefringence-like N-terminal" evidence="10">
    <location>
        <begin position="205"/>
        <end position="257"/>
    </location>
</feature>
<gene>
    <name evidence="11" type="ORF">KP509_18G036300</name>
</gene>
<name>A0A8T2SQT1_CERRI</name>
<sequence>MLSMRCKDSAGRFSSIANPNRITMTEEKLSRRGSSQSTLQQQYSVSVHAGWNLFLYLGLVAFFTISCLWLLLRPYQNSDLFLSSTMDRHITVSHSINSEIEIDHIVYNTVAVEQSVSPVGDDVIDEVEANVSPVLDEDTTHSATSPSFGDFTTQSDDDASLDIQTQNISAVNNMSMTVNENVAFSTENTLETIKTNEATTSSVFQCNLWEGEWIPDSASLLYTHESCKYINPLRNCLLNGRPDRDYLYWRWKPFDCELPRFNASFFLEMLQGKRLAFVGDSLARDHGESLVCALTQVAEADKHEWQLKWFFPSYNFTLAILWAPYLIQYSVDQNDIAALHLDIPDREWTYQLQEFDISVFSTGYWHFRKGIFYANNTLLGGSDHAEVNVTKFDFLTEFRMAMETVLRYIATEYRGVAFLRTVTTDHFEHGLWDAGGKCNRTHPYASHDANMPWIQGQMNRVQIEEFEKAMALVNQGSPNLFLLNTTQSSFLRPDGHPDIYRGEEVPDSAPHDCLHWCMPGPVDMWNQLLLYALQRLNTLRLIPL</sequence>
<evidence type="ECO:0000256" key="2">
    <source>
        <dbReference type="ARBA" id="ARBA00007727"/>
    </source>
</evidence>
<feature type="domain" description="Trichome birefringence-like C-terminal" evidence="9">
    <location>
        <begin position="258"/>
        <end position="530"/>
    </location>
</feature>
<dbReference type="PANTHER" id="PTHR32285">
    <property type="entry name" value="PROTEIN TRICHOME BIREFRINGENCE-LIKE 9-RELATED"/>
    <property type="match status" value="1"/>
</dbReference>
<dbReference type="Proteomes" id="UP000825935">
    <property type="component" value="Chromosome 18"/>
</dbReference>
<organism evidence="11 12">
    <name type="scientific">Ceratopteris richardii</name>
    <name type="common">Triangle waterfern</name>
    <dbReference type="NCBI Taxonomy" id="49495"/>
    <lineage>
        <taxon>Eukaryota</taxon>
        <taxon>Viridiplantae</taxon>
        <taxon>Streptophyta</taxon>
        <taxon>Embryophyta</taxon>
        <taxon>Tracheophyta</taxon>
        <taxon>Polypodiopsida</taxon>
        <taxon>Polypodiidae</taxon>
        <taxon>Polypodiales</taxon>
        <taxon>Pteridineae</taxon>
        <taxon>Pteridaceae</taxon>
        <taxon>Parkerioideae</taxon>
        <taxon>Ceratopteris</taxon>
    </lineage>
</organism>
<proteinExistence type="inferred from homology"/>
<comment type="subcellular location">
    <subcellularLocation>
        <location evidence="1">Membrane</location>
        <topology evidence="1">Single-pass membrane protein</topology>
    </subcellularLocation>
</comment>
<keyword evidence="3 8" id="KW-0812">Transmembrane</keyword>
<evidence type="ECO:0008006" key="13">
    <source>
        <dbReference type="Google" id="ProtNLM"/>
    </source>
</evidence>
<evidence type="ECO:0000256" key="8">
    <source>
        <dbReference type="SAM" id="Phobius"/>
    </source>
</evidence>
<accession>A0A8T2SQT1</accession>
<feature type="compositionally biased region" description="Polar residues" evidence="7">
    <location>
        <begin position="141"/>
        <end position="154"/>
    </location>
</feature>
<evidence type="ECO:0000256" key="3">
    <source>
        <dbReference type="ARBA" id="ARBA00022692"/>
    </source>
</evidence>
<evidence type="ECO:0000256" key="4">
    <source>
        <dbReference type="ARBA" id="ARBA00022968"/>
    </source>
</evidence>
<keyword evidence="6 8" id="KW-0472">Membrane</keyword>
<dbReference type="OrthoDB" id="630188at2759"/>
<evidence type="ECO:0000313" key="11">
    <source>
        <dbReference type="EMBL" id="KAH7365592.1"/>
    </source>
</evidence>